<proteinExistence type="predicted"/>
<dbReference type="EMBL" id="AAEW02000004">
    <property type="protein sequence ID" value="EAT16508.1"/>
    <property type="molecule type" value="Genomic_DNA"/>
</dbReference>
<keyword evidence="1" id="KW-0001">2Fe-2S</keyword>
<evidence type="ECO:0000256" key="2">
    <source>
        <dbReference type="ARBA" id="ARBA00022723"/>
    </source>
</evidence>
<dbReference type="PANTHER" id="PTHR46491">
    <property type="entry name" value="CDGSH IRON SULFUR DOMAIN PROTEIN HOMOLOG"/>
    <property type="match status" value="1"/>
</dbReference>
<dbReference type="Proteomes" id="UP000005695">
    <property type="component" value="Unassembled WGS sequence"/>
</dbReference>
<feature type="domain" description="Iron-binding zinc finger CDGSH type" evidence="5">
    <location>
        <begin position="19"/>
        <end position="54"/>
    </location>
</feature>
<dbReference type="GO" id="GO:0051537">
    <property type="term" value="F:2 iron, 2 sulfur cluster binding"/>
    <property type="evidence" value="ECO:0007669"/>
    <property type="project" value="UniProtKB-KW"/>
</dbReference>
<keyword evidence="3" id="KW-0408">Iron</keyword>
<dbReference type="InterPro" id="IPR042216">
    <property type="entry name" value="MitoNEET_CISD"/>
</dbReference>
<reference evidence="6" key="2">
    <citation type="submission" date="2006-05" db="EMBL/GenBank/DDBJ databases">
        <title>Sequencing of the draft genome and assembly of Desulfuromonas acetoxidans DSM 684.</title>
        <authorList>
            <consortium name="US DOE Joint Genome Institute (JGI-PGF)"/>
            <person name="Copeland A."/>
            <person name="Lucas S."/>
            <person name="Lapidus A."/>
            <person name="Barry K."/>
            <person name="Detter J.C."/>
            <person name="Glavina del Rio T."/>
            <person name="Hammon N."/>
            <person name="Israni S."/>
            <person name="Dalin E."/>
            <person name="Tice H."/>
            <person name="Bruce D."/>
            <person name="Pitluck S."/>
            <person name="Richardson P."/>
        </authorList>
    </citation>
    <scope>NUCLEOTIDE SEQUENCE [LARGE SCALE GENOMIC DNA]</scope>
    <source>
        <strain evidence="6">DSM 684</strain>
    </source>
</reference>
<dbReference type="PANTHER" id="PTHR46491:SF3">
    <property type="entry name" value="CDGSH IRON-SULFUR DOMAIN-CONTAINING PROTEIN 3, MITOCHONDRIAL"/>
    <property type="match status" value="1"/>
</dbReference>
<reference evidence="6" key="1">
    <citation type="submission" date="2006-05" db="EMBL/GenBank/DDBJ databases">
        <title>Annotation of the draft genome assembly of Desulfuromonas acetoxidans DSM 684.</title>
        <authorList>
            <consortium name="US DOE Joint Genome Institute (JGI-ORNL)"/>
            <person name="Larimer F."/>
            <person name="Land M."/>
            <person name="Hauser L."/>
        </authorList>
    </citation>
    <scope>NUCLEOTIDE SEQUENCE [LARGE SCALE GENOMIC DNA]</scope>
    <source>
        <strain evidence="6">DSM 684</strain>
    </source>
</reference>
<evidence type="ECO:0000259" key="5">
    <source>
        <dbReference type="SMART" id="SM00704"/>
    </source>
</evidence>
<feature type="domain" description="Iron-binding zinc finger CDGSH type" evidence="5">
    <location>
        <begin position="55"/>
        <end position="88"/>
    </location>
</feature>
<dbReference type="Pfam" id="PF09360">
    <property type="entry name" value="zf-CDGSH"/>
    <property type="match status" value="1"/>
</dbReference>
<accession>Q1K2D1</accession>
<name>Q1K2D1_DESA6</name>
<evidence type="ECO:0000256" key="3">
    <source>
        <dbReference type="ARBA" id="ARBA00023004"/>
    </source>
</evidence>
<gene>
    <name evidence="6" type="ORF">Dace_2603</name>
</gene>
<dbReference type="SMART" id="SM00704">
    <property type="entry name" value="ZnF_CDGSH"/>
    <property type="match status" value="2"/>
</dbReference>
<protein>
    <submittedName>
        <fullName evidence="6">Zinc finger, CDGSH-type</fullName>
    </submittedName>
</protein>
<evidence type="ECO:0000313" key="6">
    <source>
        <dbReference type="EMBL" id="EAT16508.1"/>
    </source>
</evidence>
<sequence length="92" mass="10315">MLPLWIKREFMSKMNNDAGMPIALTLEPGTYYRCTCGRSENLPFCDGHHQGGKSVPLQFEVLEKKKVYLCSCGKSERQPLCDGQCGTDLSLL</sequence>
<keyword evidence="2" id="KW-0479">Metal-binding</keyword>
<keyword evidence="7" id="KW-1185">Reference proteome</keyword>
<dbReference type="InterPro" id="IPR018967">
    <property type="entry name" value="FeS-contain_CDGSH-typ"/>
</dbReference>
<dbReference type="Gene3D" id="3.40.5.90">
    <property type="entry name" value="CDGSH iron-sulfur domain, mitoNEET-type"/>
    <property type="match status" value="2"/>
</dbReference>
<evidence type="ECO:0000313" key="7">
    <source>
        <dbReference type="Proteomes" id="UP000005695"/>
    </source>
</evidence>
<evidence type="ECO:0000256" key="1">
    <source>
        <dbReference type="ARBA" id="ARBA00022714"/>
    </source>
</evidence>
<evidence type="ECO:0000256" key="4">
    <source>
        <dbReference type="ARBA" id="ARBA00023014"/>
    </source>
</evidence>
<organism evidence="6 7">
    <name type="scientific">Desulfuromonas acetoxidans (strain DSM 684 / 11070)</name>
    <dbReference type="NCBI Taxonomy" id="281689"/>
    <lineage>
        <taxon>Bacteria</taxon>
        <taxon>Pseudomonadati</taxon>
        <taxon>Thermodesulfobacteriota</taxon>
        <taxon>Desulfuromonadia</taxon>
        <taxon>Desulfuromonadales</taxon>
        <taxon>Desulfuromonadaceae</taxon>
        <taxon>Desulfuromonas</taxon>
    </lineage>
</organism>
<dbReference type="GO" id="GO:0046872">
    <property type="term" value="F:metal ion binding"/>
    <property type="evidence" value="ECO:0007669"/>
    <property type="project" value="UniProtKB-KW"/>
</dbReference>
<comment type="caution">
    <text evidence="6">The sequence shown here is derived from an EMBL/GenBank/DDBJ whole genome shotgun (WGS) entry which is preliminary data.</text>
</comment>
<dbReference type="GO" id="GO:0005737">
    <property type="term" value="C:cytoplasm"/>
    <property type="evidence" value="ECO:0007669"/>
    <property type="project" value="UniProtKB-ARBA"/>
</dbReference>
<dbReference type="AlphaFoldDB" id="Q1K2D1"/>
<keyword evidence="4" id="KW-0411">Iron-sulfur</keyword>
<dbReference type="InterPro" id="IPR052950">
    <property type="entry name" value="CISD"/>
</dbReference>